<sequence>MTAPPVETSPAGSPDPYAGAGVLSSIDDVSTAVREQDAVGVGVATAVAGLDTLGLVADPVRELSSAGVGWAIEHFAFLREPLDQLCGDPDQILARARDWQRTSRDLGAAADILEGAIAVASAGWTGDAGSAFARAATGELDRTRTLSGTAAEVADLVLSSASLVGTERAIVRDLIADFVSWLIIKLCAWGIAAAVSAGLAVPAGLSALLLDAALLAQRIARRIDDVVSLLGRASAAAENLERTLRLRPPVGGSAVVEKIGTSARDAALEFAKNDSDRRATASEWNEPAG</sequence>
<keyword evidence="1" id="KW-1133">Transmembrane helix</keyword>
<evidence type="ECO:0000313" key="3">
    <source>
        <dbReference type="Proteomes" id="UP001494902"/>
    </source>
</evidence>
<evidence type="ECO:0000256" key="1">
    <source>
        <dbReference type="SAM" id="Phobius"/>
    </source>
</evidence>
<keyword evidence="1" id="KW-0812">Transmembrane</keyword>
<accession>A0ABV1KEZ6</accession>
<gene>
    <name evidence="2" type="ORF">WIS52_17070</name>
</gene>
<dbReference type="Gene3D" id="1.20.1260.20">
    <property type="entry name" value="PPE superfamily"/>
    <property type="match status" value="1"/>
</dbReference>
<proteinExistence type="predicted"/>
<dbReference type="SUPFAM" id="SSF140453">
    <property type="entry name" value="EsxAB dimer-like"/>
    <property type="match status" value="1"/>
</dbReference>
<dbReference type="InterPro" id="IPR036689">
    <property type="entry name" value="ESAT-6-like_sf"/>
</dbReference>
<protein>
    <submittedName>
        <fullName evidence="2">Uncharacterized protein</fullName>
    </submittedName>
</protein>
<organism evidence="2 3">
    <name type="scientific">Pseudonocardia nematodicida</name>
    <dbReference type="NCBI Taxonomy" id="1206997"/>
    <lineage>
        <taxon>Bacteria</taxon>
        <taxon>Bacillati</taxon>
        <taxon>Actinomycetota</taxon>
        <taxon>Actinomycetes</taxon>
        <taxon>Pseudonocardiales</taxon>
        <taxon>Pseudonocardiaceae</taxon>
        <taxon>Pseudonocardia</taxon>
    </lineage>
</organism>
<dbReference type="RefSeq" id="WP_349299249.1">
    <property type="nucleotide sequence ID" value="NZ_JBEDNQ010000006.1"/>
</dbReference>
<dbReference type="Proteomes" id="UP001494902">
    <property type="component" value="Unassembled WGS sequence"/>
</dbReference>
<name>A0ABV1KEZ6_9PSEU</name>
<comment type="caution">
    <text evidence="2">The sequence shown here is derived from an EMBL/GenBank/DDBJ whole genome shotgun (WGS) entry which is preliminary data.</text>
</comment>
<dbReference type="InterPro" id="IPR038332">
    <property type="entry name" value="PPE_sf"/>
</dbReference>
<reference evidence="2 3" key="1">
    <citation type="submission" date="2024-03" db="EMBL/GenBank/DDBJ databases">
        <title>Draft genome sequence of Pseudonocardia nematodicida JCM 31783.</title>
        <authorList>
            <person name="Butdee W."/>
            <person name="Duangmal K."/>
        </authorList>
    </citation>
    <scope>NUCLEOTIDE SEQUENCE [LARGE SCALE GENOMIC DNA]</scope>
    <source>
        <strain evidence="2 3">JCM 31783</strain>
    </source>
</reference>
<feature type="transmembrane region" description="Helical" evidence="1">
    <location>
        <begin position="188"/>
        <end position="214"/>
    </location>
</feature>
<keyword evidence="1" id="KW-0472">Membrane</keyword>
<keyword evidence="3" id="KW-1185">Reference proteome</keyword>
<dbReference type="EMBL" id="JBEDNQ010000006">
    <property type="protein sequence ID" value="MEQ3552187.1"/>
    <property type="molecule type" value="Genomic_DNA"/>
</dbReference>
<evidence type="ECO:0000313" key="2">
    <source>
        <dbReference type="EMBL" id="MEQ3552187.1"/>
    </source>
</evidence>